<dbReference type="CDD" id="cd02553">
    <property type="entry name" value="PseudoU_synth_RsuA"/>
    <property type="match status" value="1"/>
</dbReference>
<evidence type="ECO:0000259" key="8">
    <source>
        <dbReference type="Pfam" id="PF00849"/>
    </source>
</evidence>
<dbReference type="SUPFAM" id="SSF55174">
    <property type="entry name" value="Alpha-L RNA-binding motif"/>
    <property type="match status" value="1"/>
</dbReference>
<dbReference type="Proteomes" id="UP001449225">
    <property type="component" value="Unassembled WGS sequence"/>
</dbReference>
<evidence type="ECO:0000256" key="1">
    <source>
        <dbReference type="ARBA" id="ARBA00008348"/>
    </source>
</evidence>
<comment type="similarity">
    <text evidence="1 7">Belongs to the pseudouridine synthase RsuA family.</text>
</comment>
<feature type="domain" description="Pseudouridine synthase RsuA/RluA-like" evidence="8">
    <location>
        <begin position="66"/>
        <end position="193"/>
    </location>
</feature>
<dbReference type="InterPro" id="IPR036986">
    <property type="entry name" value="S4_RNA-bd_sf"/>
</dbReference>
<reference evidence="9 10" key="1">
    <citation type="submission" date="2024-03" db="EMBL/GenBank/DDBJ databases">
        <title>Community enrichment and isolation of bacterial strains for fucoidan degradation.</title>
        <authorList>
            <person name="Sichert A."/>
        </authorList>
    </citation>
    <scope>NUCLEOTIDE SEQUENCE [LARGE SCALE GENOMIC DNA]</scope>
    <source>
        <strain evidence="9 10">AS76</strain>
    </source>
</reference>
<keyword evidence="2 6" id="KW-0694">RNA-binding</keyword>
<dbReference type="RefSeq" id="WP_342854024.1">
    <property type="nucleotide sequence ID" value="NZ_JBBMRA010000004.1"/>
</dbReference>
<evidence type="ECO:0000313" key="9">
    <source>
        <dbReference type="EMBL" id="MEM5535965.1"/>
    </source>
</evidence>
<keyword evidence="10" id="KW-1185">Reference proteome</keyword>
<gene>
    <name evidence="9" type="ORF">WNY58_06125</name>
</gene>
<dbReference type="InterPro" id="IPR000748">
    <property type="entry name" value="PsdUridine_synth_RsuA/RluB/E/F"/>
</dbReference>
<dbReference type="PROSITE" id="PS50889">
    <property type="entry name" value="S4"/>
    <property type="match status" value="1"/>
</dbReference>
<comment type="catalytic activity">
    <reaction evidence="4">
        <text>uridine(516) in 16S rRNA = pseudouridine(516) in 16S rRNA</text>
        <dbReference type="Rhea" id="RHEA:38867"/>
        <dbReference type="Rhea" id="RHEA-COMP:10089"/>
        <dbReference type="Rhea" id="RHEA-COMP:10090"/>
        <dbReference type="ChEBI" id="CHEBI:65314"/>
        <dbReference type="ChEBI" id="CHEBI:65315"/>
        <dbReference type="EC" id="5.4.99.19"/>
    </reaction>
</comment>
<dbReference type="SUPFAM" id="SSF55120">
    <property type="entry name" value="Pseudouridine synthase"/>
    <property type="match status" value="1"/>
</dbReference>
<dbReference type="EC" id="5.4.99.-" evidence="7"/>
<dbReference type="Gene3D" id="3.30.70.580">
    <property type="entry name" value="Pseudouridine synthase I, catalytic domain, N-terminal subdomain"/>
    <property type="match status" value="1"/>
</dbReference>
<dbReference type="PROSITE" id="PS01149">
    <property type="entry name" value="PSI_RSU"/>
    <property type="match status" value="1"/>
</dbReference>
<dbReference type="Pfam" id="PF00849">
    <property type="entry name" value="PseudoU_synth_2"/>
    <property type="match status" value="1"/>
</dbReference>
<dbReference type="PANTHER" id="PTHR47683">
    <property type="entry name" value="PSEUDOURIDINE SYNTHASE FAMILY PROTEIN-RELATED"/>
    <property type="match status" value="1"/>
</dbReference>
<accession>A0ABU9TQH1</accession>
<protein>
    <recommendedName>
        <fullName evidence="7">Pseudouridine synthase</fullName>
        <ecNumber evidence="7">5.4.99.-</ecNumber>
    </recommendedName>
</protein>
<proteinExistence type="inferred from homology"/>
<keyword evidence="3 7" id="KW-0413">Isomerase</keyword>
<dbReference type="InterPro" id="IPR042092">
    <property type="entry name" value="PsdUridine_s_RsuA/RluB/E/F_cat"/>
</dbReference>
<comment type="function">
    <text evidence="5">Responsible for synthesis of pseudouridine from uracil-516 in 16S ribosomal RNA.</text>
</comment>
<evidence type="ECO:0000256" key="2">
    <source>
        <dbReference type="ARBA" id="ARBA00022884"/>
    </source>
</evidence>
<name>A0ABU9TQH1_9GAMM</name>
<evidence type="ECO:0000256" key="7">
    <source>
        <dbReference type="RuleBase" id="RU003887"/>
    </source>
</evidence>
<dbReference type="Gene3D" id="3.30.70.1560">
    <property type="entry name" value="Alpha-L RNA-binding motif"/>
    <property type="match status" value="1"/>
</dbReference>
<dbReference type="GO" id="GO:0016853">
    <property type="term" value="F:isomerase activity"/>
    <property type="evidence" value="ECO:0007669"/>
    <property type="project" value="UniProtKB-KW"/>
</dbReference>
<dbReference type="Gene3D" id="3.10.290.10">
    <property type="entry name" value="RNA-binding S4 domain"/>
    <property type="match status" value="1"/>
</dbReference>
<evidence type="ECO:0000256" key="4">
    <source>
        <dbReference type="ARBA" id="ARBA00036749"/>
    </source>
</evidence>
<evidence type="ECO:0000256" key="6">
    <source>
        <dbReference type="PROSITE-ProRule" id="PRU00182"/>
    </source>
</evidence>
<dbReference type="InterPro" id="IPR020094">
    <property type="entry name" value="TruA/RsuA/RluB/E/F_N"/>
</dbReference>
<dbReference type="InterPro" id="IPR020103">
    <property type="entry name" value="PsdUridine_synth_cat_dom_sf"/>
</dbReference>
<comment type="caution">
    <text evidence="9">The sequence shown here is derived from an EMBL/GenBank/DDBJ whole genome shotgun (WGS) entry which is preliminary data.</text>
</comment>
<evidence type="ECO:0000313" key="10">
    <source>
        <dbReference type="Proteomes" id="UP001449225"/>
    </source>
</evidence>
<dbReference type="EMBL" id="JBBMRA010000004">
    <property type="protein sequence ID" value="MEM5535965.1"/>
    <property type="molecule type" value="Genomic_DNA"/>
</dbReference>
<dbReference type="InterPro" id="IPR018496">
    <property type="entry name" value="PsdUridine_synth_RsuA/RluB_CS"/>
</dbReference>
<evidence type="ECO:0000256" key="5">
    <source>
        <dbReference type="ARBA" id="ARBA00037590"/>
    </source>
</evidence>
<dbReference type="InterPro" id="IPR006145">
    <property type="entry name" value="PsdUridine_synth_RsuA/RluA"/>
</dbReference>
<organism evidence="9 10">
    <name type="scientific">Neptuniibacter pectenicola</name>
    <dbReference type="NCBI Taxonomy" id="1806669"/>
    <lineage>
        <taxon>Bacteria</taxon>
        <taxon>Pseudomonadati</taxon>
        <taxon>Pseudomonadota</taxon>
        <taxon>Gammaproteobacteria</taxon>
        <taxon>Oceanospirillales</taxon>
        <taxon>Oceanospirillaceae</taxon>
        <taxon>Neptuniibacter</taxon>
    </lineage>
</organism>
<dbReference type="NCBIfam" id="TIGR00093">
    <property type="entry name" value="pseudouridine synthase"/>
    <property type="match status" value="1"/>
</dbReference>
<dbReference type="InterPro" id="IPR050343">
    <property type="entry name" value="RsuA_PseudoU_synthase"/>
</dbReference>
<dbReference type="PANTHER" id="PTHR47683:SF4">
    <property type="entry name" value="PSEUDOURIDINE SYNTHASE"/>
    <property type="match status" value="1"/>
</dbReference>
<sequence length="246" mass="27955">MESKKNRLDRFIAVKTGINRRDVRLLIAQKRIMIDGQPATQINQVVDQFSHILCDGQLLQNNRPIYLMMNKPVGVVSATKDDQHKTVIDLLDSPQKDLHIAGRLDLNSSGLLLLTNHGAWSRRLTAPEHKVNKVYHVTLAKPLTAAYIDAFAEGMFFPYEGITTLPATLKILSEYVAEVTLREGRYHQIKRMFGRFRNPVLKLHRVSVGALTLDNRLNAGESRILTNEELQHLHNTPEPFAFENTD</sequence>
<evidence type="ECO:0000256" key="3">
    <source>
        <dbReference type="ARBA" id="ARBA00023235"/>
    </source>
</evidence>